<proteinExistence type="predicted"/>
<feature type="compositionally biased region" description="Basic and acidic residues" evidence="1">
    <location>
        <begin position="250"/>
        <end position="265"/>
    </location>
</feature>
<keyword evidence="3" id="KW-1185">Reference proteome</keyword>
<feature type="region of interest" description="Disordered" evidence="1">
    <location>
        <begin position="329"/>
        <end position="348"/>
    </location>
</feature>
<evidence type="ECO:0000313" key="2">
    <source>
        <dbReference type="EMBL" id="KPA44150.1"/>
    </source>
</evidence>
<dbReference type="OrthoDB" id="5275938at2759"/>
<reference evidence="2 3" key="1">
    <citation type="submission" date="2015-04" db="EMBL/GenBank/DDBJ databases">
        <title>The draft genome sequence of Fusarium langsethiae, a T-2/HT-2 mycotoxin producer.</title>
        <authorList>
            <person name="Lysoe E."/>
            <person name="Divon H.H."/>
            <person name="Terzi V."/>
            <person name="Orru L."/>
            <person name="Lamontanara A."/>
            <person name="Kolseth A.-K."/>
            <person name="Frandsen R.J."/>
            <person name="Nielsen K."/>
            <person name="Thrane U."/>
        </authorList>
    </citation>
    <scope>NUCLEOTIDE SEQUENCE [LARGE SCALE GENOMIC DNA]</scope>
    <source>
        <strain evidence="2 3">Fl201059</strain>
    </source>
</reference>
<dbReference type="EMBL" id="JXCE01000030">
    <property type="protein sequence ID" value="KPA44150.1"/>
    <property type="molecule type" value="Genomic_DNA"/>
</dbReference>
<feature type="region of interest" description="Disordered" evidence="1">
    <location>
        <begin position="47"/>
        <end position="73"/>
    </location>
</feature>
<evidence type="ECO:0008006" key="4">
    <source>
        <dbReference type="Google" id="ProtNLM"/>
    </source>
</evidence>
<gene>
    <name evidence="2" type="ORF">FLAG1_02903</name>
</gene>
<dbReference type="Proteomes" id="UP000037904">
    <property type="component" value="Unassembled WGS sequence"/>
</dbReference>
<feature type="compositionally biased region" description="Polar residues" evidence="1">
    <location>
        <begin position="164"/>
        <end position="181"/>
    </location>
</feature>
<evidence type="ECO:0000256" key="1">
    <source>
        <dbReference type="SAM" id="MobiDB-lite"/>
    </source>
</evidence>
<feature type="region of interest" description="Disordered" evidence="1">
    <location>
        <begin position="95"/>
        <end position="181"/>
    </location>
</feature>
<name>A0A0M9F1S3_FUSLA</name>
<accession>A0A0M9F1S3</accession>
<protein>
    <recommendedName>
        <fullName evidence="4">BTB domain-containing protein</fullName>
    </recommendedName>
</protein>
<feature type="compositionally biased region" description="Polar residues" evidence="1">
    <location>
        <begin position="60"/>
        <end position="72"/>
    </location>
</feature>
<feature type="region of interest" description="Disordered" evidence="1">
    <location>
        <begin position="250"/>
        <end position="279"/>
    </location>
</feature>
<organism evidence="2 3">
    <name type="scientific">Fusarium langsethiae</name>
    <dbReference type="NCBI Taxonomy" id="179993"/>
    <lineage>
        <taxon>Eukaryota</taxon>
        <taxon>Fungi</taxon>
        <taxon>Dikarya</taxon>
        <taxon>Ascomycota</taxon>
        <taxon>Pezizomycotina</taxon>
        <taxon>Sordariomycetes</taxon>
        <taxon>Hypocreomycetidae</taxon>
        <taxon>Hypocreales</taxon>
        <taxon>Nectriaceae</taxon>
        <taxon>Fusarium</taxon>
    </lineage>
</organism>
<dbReference type="AlphaFoldDB" id="A0A0M9F1S3"/>
<evidence type="ECO:0000313" key="3">
    <source>
        <dbReference type="Proteomes" id="UP000037904"/>
    </source>
</evidence>
<sequence length="692" mass="76816">MNLKLLEKMRASCPSRASLMDFINHTDGNTTTVKPDTRKADEMSLTNAETKLAKTPLGEITNTQTSRDNSVQHGAIKEKPAIFRDEVTEPESIKAPTGEQAGCCPSPSTDGEVSCMVEEPASSPDRHEFTGTPFSELPISEDTNDETTSVTGERVELNPEAPVFSQQQALEKQSTGSSAFEVTSQDLSYFDHERTDGTKEEFPNHQDAVRPYPIYYSTYEVDDNKTSPLCDKQTSPVTEGYPTNYHEAAEHKSANASESDDRTKELSPISGKTNGLTHHEATGQQPVKIPYYEAIDIHHQTAYYEYLDTILEESESEHDEVIKTKFKQRNTTNSDTSSRFENSIASSSELATNESVAIDSQMSESLELGDTIVDPDTPNTVASEHLSEGGKKRIIRFDRDGDLYLKVGTNHSRNMLVDSRALGRASAKLHAVISESAKDDSGDHWTIEFPEGDQKSFAILLNLIHARFEKVPANVTLDRLFGVCTLANKHDMTSVLRPVAERWYLSARTLDIASIFKMAFIAWELGFATDFGEIVGYITHNCSQDEDSELVFGPSKERLAENEVMQNLPIMMSGKLCGSRHGRSEICLMLGKMFSKAEEEGVMDLFTPGSLFQHCESLSMSLATLERKISSVAEYMDVCGSCVGVFELLTEVRAQFGRAGDPLYLHHIRAMATQANKVQMGTWVSDDEKDEY</sequence>
<comment type="caution">
    <text evidence="2">The sequence shown here is derived from an EMBL/GenBank/DDBJ whole genome shotgun (WGS) entry which is preliminary data.</text>
</comment>